<dbReference type="Proteomes" id="UP001165296">
    <property type="component" value="Unassembled WGS sequence"/>
</dbReference>
<sequence>MRLFLAILVLSAAVQFFLPWWVITPLCFAAAFVLQRHGGRAFLAGFNGVGIGWFGLAAWWNIENEGLLAHRVAQLLPLGGNSWALVVVAAVLGGLVGGLAALAGAWVRQAVAPAGVAVDESVVAETALHR</sequence>
<evidence type="ECO:0000256" key="1">
    <source>
        <dbReference type="SAM" id="Phobius"/>
    </source>
</evidence>
<evidence type="ECO:0008006" key="4">
    <source>
        <dbReference type="Google" id="ProtNLM"/>
    </source>
</evidence>
<keyword evidence="1" id="KW-0812">Transmembrane</keyword>
<evidence type="ECO:0000313" key="3">
    <source>
        <dbReference type="Proteomes" id="UP001165296"/>
    </source>
</evidence>
<feature type="transmembrane region" description="Helical" evidence="1">
    <location>
        <begin position="6"/>
        <end position="34"/>
    </location>
</feature>
<evidence type="ECO:0000313" key="2">
    <source>
        <dbReference type="EMBL" id="MCB2409283.1"/>
    </source>
</evidence>
<name>A0ABS8ASV1_9BACT</name>
<gene>
    <name evidence="2" type="ORF">LGH74_14925</name>
</gene>
<feature type="transmembrane region" description="Helical" evidence="1">
    <location>
        <begin position="82"/>
        <end position="107"/>
    </location>
</feature>
<keyword evidence="1" id="KW-0472">Membrane</keyword>
<dbReference type="EMBL" id="JAJADR010000004">
    <property type="protein sequence ID" value="MCB2409283.1"/>
    <property type="molecule type" value="Genomic_DNA"/>
</dbReference>
<reference evidence="2" key="1">
    <citation type="submission" date="2021-10" db="EMBL/GenBank/DDBJ databases">
        <authorList>
            <person name="Dean J.D."/>
            <person name="Kim M.K."/>
            <person name="Newey C.N."/>
            <person name="Stoker T.S."/>
            <person name="Thompson D.W."/>
            <person name="Grose J.H."/>
        </authorList>
    </citation>
    <scope>NUCLEOTIDE SEQUENCE</scope>
    <source>
        <strain evidence="2">BT178</strain>
    </source>
</reference>
<proteinExistence type="predicted"/>
<keyword evidence="1" id="KW-1133">Transmembrane helix</keyword>
<protein>
    <recommendedName>
        <fullName evidence="4">Apolipoprotein N-acyltransferase</fullName>
    </recommendedName>
</protein>
<accession>A0ABS8ASV1</accession>
<keyword evidence="3" id="KW-1185">Reference proteome</keyword>
<organism evidence="2 3">
    <name type="scientific">Hymenobacter lucidus</name>
    <dbReference type="NCBI Taxonomy" id="2880930"/>
    <lineage>
        <taxon>Bacteria</taxon>
        <taxon>Pseudomonadati</taxon>
        <taxon>Bacteroidota</taxon>
        <taxon>Cytophagia</taxon>
        <taxon>Cytophagales</taxon>
        <taxon>Hymenobacteraceae</taxon>
        <taxon>Hymenobacter</taxon>
    </lineage>
</organism>
<feature type="transmembrane region" description="Helical" evidence="1">
    <location>
        <begin position="41"/>
        <end position="62"/>
    </location>
</feature>
<dbReference type="RefSeq" id="WP_226176875.1">
    <property type="nucleotide sequence ID" value="NZ_JAJADR010000004.1"/>
</dbReference>
<comment type="caution">
    <text evidence="2">The sequence shown here is derived from an EMBL/GenBank/DDBJ whole genome shotgun (WGS) entry which is preliminary data.</text>
</comment>